<accession>A0A6N8JEM7</accession>
<dbReference type="RefSeq" id="WP_157302026.1">
    <property type="nucleotide sequence ID" value="NZ_BAAAZB010000015.1"/>
</dbReference>
<name>A0A6N8JEM7_9BACT</name>
<comment type="caution">
    <text evidence="1">The sequence shown here is derived from an EMBL/GenBank/DDBJ whole genome shotgun (WGS) entry which is preliminary data.</text>
</comment>
<evidence type="ECO:0000313" key="2">
    <source>
        <dbReference type="Proteomes" id="UP000468388"/>
    </source>
</evidence>
<dbReference type="Proteomes" id="UP000468388">
    <property type="component" value="Unassembled WGS sequence"/>
</dbReference>
<dbReference type="OrthoDB" id="1028138at2"/>
<dbReference type="SUPFAM" id="SSF53067">
    <property type="entry name" value="Actin-like ATPase domain"/>
    <property type="match status" value="1"/>
</dbReference>
<organism evidence="1 2">
    <name type="scientific">Chitinophaga oryziterrae</name>
    <dbReference type="NCBI Taxonomy" id="1031224"/>
    <lineage>
        <taxon>Bacteria</taxon>
        <taxon>Pseudomonadati</taxon>
        <taxon>Bacteroidota</taxon>
        <taxon>Chitinophagia</taxon>
        <taxon>Chitinophagales</taxon>
        <taxon>Chitinophagaceae</taxon>
        <taxon>Chitinophaga</taxon>
    </lineage>
</organism>
<protein>
    <recommendedName>
        <fullName evidence="3">Ppx/GppA phosphatase domain-containing protein</fullName>
    </recommendedName>
</protein>
<proteinExistence type="predicted"/>
<dbReference type="InterPro" id="IPR043129">
    <property type="entry name" value="ATPase_NBD"/>
</dbReference>
<evidence type="ECO:0000313" key="1">
    <source>
        <dbReference type="EMBL" id="MVT43414.1"/>
    </source>
</evidence>
<gene>
    <name evidence="1" type="ORF">GO495_22640</name>
</gene>
<sequence>MSKIFRLHKGASENIEGWQDTGGHLHDTFINSITDPAGANANTQITSIPTPFARMDLVRTALRNVNLSGVIDGTTIYHRIVSDCLDIANIFFNIEALSDKIEIIEWNAGIITNGNDIEIAEGSDLGMLMKSGDPRHKLLGETLKTYIVQDKVAFNFSHLGHFYLLNYKNGPDLINIIGGTSPSTLFFSSANDLSYVDIMFANDRVFDSQYCPLYKRDKDFIKYLYAFKASFSQFSSLFPDVDTYMSTCFPLLSEDLRTIIRNLDAGFYEKEYQKIPVNSVGNNAEILRHSLRSKKYGVVNFSDENDFVIDASRLVEGPMPCVFPMEPFNEPLRFAGGLWQKDYHKNVPAYDPSPLYERTLPNQGHLKYPYLTVSDFLEPYLVRLPYPIDTEKFFDGNYAIRTGDSDHGYALPIKKNYFQYFTVDDLQRNVSDGKKRFEMVQMPGGVKAILRIPVRNDRYIEMSRIYLVNQFSDKIQQPDEVNNLGIVVEHQFTIAVYPFLRVTDPYINPHYRVMLVDRDMQALTKHNSYTLNFYNEAQPLNVINNLAPRQRSNKHKKEGVTTLYNILEKNFDFIEVMNTTARALLIPLFVPQQTAGKVFKFAIDFGTTNTHIEYKVGNESPRPFDITEKDIQVGTLYAPDERTLAALKVARLGLGAIALTEVVREEFLPFTIGQGKQYRFPQRTVICDNGSFNPDEANFALAELNIPFGYLKEVVQYGGEITSNLKWGEFRYQKRFERRTRAFMKQLMLMIRNKVLINGGDLAATEIVWFYPTSMTIYRRSFLDNAWKDYYKRYFGDANKLHSMSESFAPFYYYYHKENVRAHDRSAVNIDIGGGTTDIVAYKGEFPILLTSFRFAANAIFGDGYGSNVNSNGFVQRFETSINESLKNIAGNNLSTVLEELKSRNSNSIELIEFFFSLEDNKTLKDKGVSLSFSRMLMEESELKLVLIFFYGAIIYHIAQLMKAKKLEVPEYITFSGNGARLVKLTDGANLHTLNAFSRLIFSDVFGEECPEIEFRFNDKSKEITCKGGLECTDFAQFHKLENEITSVLVGGNQDLLIPGTTLNYSQLDDERLIQDVCGTVTEYIDKFFEWDHKFNYFRHFGVNPSRFEQYKKLLKDRVRNDLQSGIKEKLKELEGNVNINLEETLFFYPLIGALNRLAYKIYNETNLVNS</sequence>
<dbReference type="EMBL" id="WRXO01000007">
    <property type="protein sequence ID" value="MVT43414.1"/>
    <property type="molecule type" value="Genomic_DNA"/>
</dbReference>
<reference evidence="1 2" key="1">
    <citation type="submission" date="2019-12" db="EMBL/GenBank/DDBJ databases">
        <title>The draft genomic sequence of strain Chitinophaga oryziterrae JCM 16595.</title>
        <authorList>
            <person name="Zhang X."/>
        </authorList>
    </citation>
    <scope>NUCLEOTIDE SEQUENCE [LARGE SCALE GENOMIC DNA]</scope>
    <source>
        <strain evidence="1 2">JCM 16595</strain>
    </source>
</reference>
<keyword evidence="2" id="KW-1185">Reference proteome</keyword>
<dbReference type="AlphaFoldDB" id="A0A6N8JEM7"/>
<evidence type="ECO:0008006" key="3">
    <source>
        <dbReference type="Google" id="ProtNLM"/>
    </source>
</evidence>